<dbReference type="EMBL" id="FRAN01000008">
    <property type="protein sequence ID" value="SHL55706.1"/>
    <property type="molecule type" value="Genomic_DNA"/>
</dbReference>
<dbReference type="GO" id="GO:0055085">
    <property type="term" value="P:transmembrane transport"/>
    <property type="evidence" value="ECO:0007669"/>
    <property type="project" value="InterPro"/>
</dbReference>
<dbReference type="STRING" id="797209.GCA_000376445_02302"/>
<dbReference type="Pfam" id="PF00528">
    <property type="entry name" value="BPD_transp_1"/>
    <property type="match status" value="1"/>
</dbReference>
<protein>
    <submittedName>
        <fullName evidence="9">Binding-protein-dependent transport systems inner membrane component</fullName>
    </submittedName>
    <submittedName>
        <fullName evidence="10">Peptide/nickel transport system permease protein</fullName>
    </submittedName>
</protein>
<organism evidence="9 11">
    <name type="scientific">Haladaptatus paucihalophilus DX253</name>
    <dbReference type="NCBI Taxonomy" id="797209"/>
    <lineage>
        <taxon>Archaea</taxon>
        <taxon>Methanobacteriati</taxon>
        <taxon>Methanobacteriota</taxon>
        <taxon>Stenosarchaea group</taxon>
        <taxon>Halobacteria</taxon>
        <taxon>Halobacteriales</taxon>
        <taxon>Haladaptataceae</taxon>
        <taxon>Haladaptatus</taxon>
    </lineage>
</organism>
<evidence type="ECO:0000313" key="10">
    <source>
        <dbReference type="EMBL" id="SHL55706.1"/>
    </source>
</evidence>
<dbReference type="AlphaFoldDB" id="E7QXX6"/>
<dbReference type="Gene3D" id="1.10.3720.10">
    <property type="entry name" value="MetI-like"/>
    <property type="match status" value="1"/>
</dbReference>
<evidence type="ECO:0000256" key="1">
    <source>
        <dbReference type="ARBA" id="ARBA00004651"/>
    </source>
</evidence>
<evidence type="ECO:0000256" key="2">
    <source>
        <dbReference type="ARBA" id="ARBA00022448"/>
    </source>
</evidence>
<evidence type="ECO:0000256" key="4">
    <source>
        <dbReference type="ARBA" id="ARBA00022692"/>
    </source>
</evidence>
<evidence type="ECO:0000313" key="9">
    <source>
        <dbReference type="EMBL" id="EFW90677.1"/>
    </source>
</evidence>
<reference evidence="10" key="3">
    <citation type="submission" date="2016-11" db="EMBL/GenBank/DDBJ databases">
        <authorList>
            <person name="Jaros S."/>
            <person name="Januszkiewicz K."/>
            <person name="Wedrychowicz H."/>
        </authorList>
    </citation>
    <scope>NUCLEOTIDE SEQUENCE [LARGE SCALE GENOMIC DNA]</scope>
    <source>
        <strain evidence="10">DX253</strain>
    </source>
</reference>
<feature type="transmembrane region" description="Helical" evidence="7">
    <location>
        <begin position="285"/>
        <end position="311"/>
    </location>
</feature>
<dbReference type="CDD" id="cd06261">
    <property type="entry name" value="TM_PBP2"/>
    <property type="match status" value="1"/>
</dbReference>
<dbReference type="OrthoDB" id="248083at2157"/>
<reference evidence="9 11" key="1">
    <citation type="journal article" date="2014" name="ISME J.">
        <title>Trehalose/2-sulfotrehalose biosynthesis and glycine-betaine uptake are widely spread mechanisms for osmoadaptation in the Halobacteriales.</title>
        <authorList>
            <person name="Youssef N.H."/>
            <person name="Savage-Ashlock K.N."/>
            <person name="McCully A.L."/>
            <person name="Luedtke B."/>
            <person name="Shaw E.I."/>
            <person name="Hoff W.D."/>
            <person name="Elshahed M.S."/>
        </authorList>
    </citation>
    <scope>NUCLEOTIDE SEQUENCE [LARGE SCALE GENOMIC DNA]</scope>
    <source>
        <strain evidence="9 11">DX253</strain>
    </source>
</reference>
<dbReference type="PROSITE" id="PS50928">
    <property type="entry name" value="ABC_TM1"/>
    <property type="match status" value="1"/>
</dbReference>
<dbReference type="PANTHER" id="PTHR30465:SF0">
    <property type="entry name" value="OLIGOPEPTIDE TRANSPORT SYSTEM PERMEASE PROTEIN APPB"/>
    <property type="match status" value="1"/>
</dbReference>
<evidence type="ECO:0000313" key="12">
    <source>
        <dbReference type="Proteomes" id="UP000184203"/>
    </source>
</evidence>
<dbReference type="PANTHER" id="PTHR30465">
    <property type="entry name" value="INNER MEMBRANE ABC TRANSPORTER"/>
    <property type="match status" value="1"/>
</dbReference>
<dbReference type="GO" id="GO:0005886">
    <property type="term" value="C:plasma membrane"/>
    <property type="evidence" value="ECO:0007669"/>
    <property type="project" value="UniProtKB-SubCell"/>
</dbReference>
<comment type="subcellular location">
    <subcellularLocation>
        <location evidence="1 7">Cell membrane</location>
        <topology evidence="1 7">Multi-pass membrane protein</topology>
    </subcellularLocation>
</comment>
<evidence type="ECO:0000256" key="3">
    <source>
        <dbReference type="ARBA" id="ARBA00022475"/>
    </source>
</evidence>
<dbReference type="RefSeq" id="WP_007982277.1">
    <property type="nucleotide sequence ID" value="NZ_AEMG01000022.1"/>
</dbReference>
<dbReference type="Proteomes" id="UP000184203">
    <property type="component" value="Unassembled WGS sequence"/>
</dbReference>
<dbReference type="Proteomes" id="UP000003751">
    <property type="component" value="Unassembled WGS sequence"/>
</dbReference>
<dbReference type="InterPro" id="IPR000515">
    <property type="entry name" value="MetI-like"/>
</dbReference>
<keyword evidence="12" id="KW-1185">Reference proteome</keyword>
<evidence type="ECO:0000313" key="11">
    <source>
        <dbReference type="Proteomes" id="UP000003751"/>
    </source>
</evidence>
<dbReference type="PATRIC" id="fig|797209.4.peg.3592"/>
<evidence type="ECO:0000256" key="6">
    <source>
        <dbReference type="ARBA" id="ARBA00023136"/>
    </source>
</evidence>
<feature type="transmembrane region" description="Helical" evidence="7">
    <location>
        <begin position="103"/>
        <end position="126"/>
    </location>
</feature>
<dbReference type="InterPro" id="IPR035906">
    <property type="entry name" value="MetI-like_sf"/>
</dbReference>
<feature type="transmembrane region" description="Helical" evidence="7">
    <location>
        <begin position="242"/>
        <end position="265"/>
    </location>
</feature>
<feature type="transmembrane region" description="Helical" evidence="7">
    <location>
        <begin position="180"/>
        <end position="199"/>
    </location>
</feature>
<keyword evidence="4 7" id="KW-0812">Transmembrane</keyword>
<gene>
    <name evidence="10" type="ORF">SAMN05444342_4094</name>
    <name evidence="9" type="ORF">ZOD2009_18325</name>
</gene>
<dbReference type="eggNOG" id="arCOG00751">
    <property type="taxonomic scope" value="Archaea"/>
</dbReference>
<dbReference type="EMBL" id="AEMG01000022">
    <property type="protein sequence ID" value="EFW90677.1"/>
    <property type="molecule type" value="Genomic_DNA"/>
</dbReference>
<evidence type="ECO:0000259" key="8">
    <source>
        <dbReference type="PROSITE" id="PS50928"/>
    </source>
</evidence>
<sequence>MRRYIAKRALWTIFAAYLLLSSIFLVYAYAPDPNQRTAGLLAGMGGGSVEKAEHAYGAARNYDQPILDRYVKWIVAYTTFDWGTNIGGTPVTNLLADAVPLTLVYLIPAVVLSTILGTYIGLYSAVHQHGYVDRLVTAVTYPGLGMPGFWLASWSSLIVLERVSIQASYFDGRYGLWTSQNLPFMLLPIFVVTVNLLTVQIRYARSTSLEYVPSEFVKTLRANGASARDVARHVLRNAALPLVSLFFTETLTMLFITLLVVEMVFGIPGFGSLAFQAIKSRDAGLILATTMIPILIGLVGNFVQDVAYVLVDPRVNYE</sequence>
<evidence type="ECO:0000256" key="7">
    <source>
        <dbReference type="RuleBase" id="RU363032"/>
    </source>
</evidence>
<feature type="domain" description="ABC transmembrane type-1" evidence="8">
    <location>
        <begin position="99"/>
        <end position="304"/>
    </location>
</feature>
<reference evidence="12" key="2">
    <citation type="submission" date="2016-11" db="EMBL/GenBank/DDBJ databases">
        <authorList>
            <person name="Varghese N."/>
            <person name="Submissions S."/>
        </authorList>
    </citation>
    <scope>NUCLEOTIDE SEQUENCE [LARGE SCALE GENOMIC DNA]</scope>
    <source>
        <strain evidence="12">DX253</strain>
    </source>
</reference>
<keyword evidence="6 7" id="KW-0472">Membrane</keyword>
<proteinExistence type="inferred from homology"/>
<accession>E7QXX6</accession>
<keyword evidence="2 7" id="KW-0813">Transport</keyword>
<keyword evidence="5 7" id="KW-1133">Transmembrane helix</keyword>
<keyword evidence="3" id="KW-1003">Cell membrane</keyword>
<dbReference type="SUPFAM" id="SSF161098">
    <property type="entry name" value="MetI-like"/>
    <property type="match status" value="1"/>
</dbReference>
<name>E7QXX6_HALPU</name>
<feature type="transmembrane region" description="Helical" evidence="7">
    <location>
        <begin position="138"/>
        <end position="160"/>
    </location>
</feature>
<comment type="similarity">
    <text evidence="7">Belongs to the binding-protein-dependent transport system permease family.</text>
</comment>
<evidence type="ECO:0000256" key="5">
    <source>
        <dbReference type="ARBA" id="ARBA00022989"/>
    </source>
</evidence>